<dbReference type="AlphaFoldDB" id="A0A7J7UJF7"/>
<dbReference type="Proteomes" id="UP000585614">
    <property type="component" value="Unassembled WGS sequence"/>
</dbReference>
<reference evidence="2 3" key="1">
    <citation type="journal article" date="2020" name="Nature">
        <title>Six reference-quality genomes reveal evolution of bat adaptations.</title>
        <authorList>
            <person name="Jebb D."/>
            <person name="Huang Z."/>
            <person name="Pippel M."/>
            <person name="Hughes G.M."/>
            <person name="Lavrichenko K."/>
            <person name="Devanna P."/>
            <person name="Winkler S."/>
            <person name="Jermiin L.S."/>
            <person name="Skirmuntt E.C."/>
            <person name="Katzourakis A."/>
            <person name="Burkitt-Gray L."/>
            <person name="Ray D.A."/>
            <person name="Sullivan K.A.M."/>
            <person name="Roscito J.G."/>
            <person name="Kirilenko B.M."/>
            <person name="Davalos L.M."/>
            <person name="Corthals A.P."/>
            <person name="Power M.L."/>
            <person name="Jones G."/>
            <person name="Ransome R.D."/>
            <person name="Dechmann D.K.N."/>
            <person name="Locatelli A.G."/>
            <person name="Puechmaille S.J."/>
            <person name="Fedrigo O."/>
            <person name="Jarvis E.D."/>
            <person name="Hiller M."/>
            <person name="Vernes S.C."/>
            <person name="Myers E.W."/>
            <person name="Teeling E.C."/>
        </authorList>
    </citation>
    <scope>NUCLEOTIDE SEQUENCE [LARGE SCALE GENOMIC DNA]</scope>
    <source>
        <strain evidence="2">MRhiFer1</strain>
        <tissue evidence="2">Lung</tissue>
    </source>
</reference>
<evidence type="ECO:0000256" key="1">
    <source>
        <dbReference type="SAM" id="MobiDB-lite"/>
    </source>
</evidence>
<name>A0A7J7UJF7_RHIFE</name>
<evidence type="ECO:0000313" key="2">
    <source>
        <dbReference type="EMBL" id="KAF6313047.1"/>
    </source>
</evidence>
<evidence type="ECO:0000313" key="3">
    <source>
        <dbReference type="Proteomes" id="UP000585614"/>
    </source>
</evidence>
<dbReference type="EMBL" id="JACAGC010000016">
    <property type="protein sequence ID" value="KAF6313047.1"/>
    <property type="molecule type" value="Genomic_DNA"/>
</dbReference>
<sequence>MPGSTASAHGHPRLPPTPSDPSCVVIPTQMRSQLSPQCHHLAATTPLLQGAQGVSFLQFPEHLLGPGLELGVVIRDNRVSVSWTLSIVSKCHPVADLGTGQVLGTRPVQANKSNRIPSPLEFTIPLESLPPWEGRQT</sequence>
<organism evidence="2 3">
    <name type="scientific">Rhinolophus ferrumequinum</name>
    <name type="common">Greater horseshoe bat</name>
    <dbReference type="NCBI Taxonomy" id="59479"/>
    <lineage>
        <taxon>Eukaryota</taxon>
        <taxon>Metazoa</taxon>
        <taxon>Chordata</taxon>
        <taxon>Craniata</taxon>
        <taxon>Vertebrata</taxon>
        <taxon>Euteleostomi</taxon>
        <taxon>Mammalia</taxon>
        <taxon>Eutheria</taxon>
        <taxon>Laurasiatheria</taxon>
        <taxon>Chiroptera</taxon>
        <taxon>Yinpterochiroptera</taxon>
        <taxon>Rhinolophoidea</taxon>
        <taxon>Rhinolophidae</taxon>
        <taxon>Rhinolophinae</taxon>
        <taxon>Rhinolophus</taxon>
    </lineage>
</organism>
<protein>
    <submittedName>
        <fullName evidence="2">Uncharacterized protein</fullName>
    </submittedName>
</protein>
<proteinExistence type="predicted"/>
<feature type="region of interest" description="Disordered" evidence="1">
    <location>
        <begin position="1"/>
        <end position="21"/>
    </location>
</feature>
<comment type="caution">
    <text evidence="2">The sequence shown here is derived from an EMBL/GenBank/DDBJ whole genome shotgun (WGS) entry which is preliminary data.</text>
</comment>
<gene>
    <name evidence="2" type="ORF">mRhiFer1_008572</name>
</gene>
<accession>A0A7J7UJF7</accession>